<organism evidence="1 2">
    <name type="scientific">Staurois parvus</name>
    <dbReference type="NCBI Taxonomy" id="386267"/>
    <lineage>
        <taxon>Eukaryota</taxon>
        <taxon>Metazoa</taxon>
        <taxon>Chordata</taxon>
        <taxon>Craniata</taxon>
        <taxon>Vertebrata</taxon>
        <taxon>Euteleostomi</taxon>
        <taxon>Amphibia</taxon>
        <taxon>Batrachia</taxon>
        <taxon>Anura</taxon>
        <taxon>Neobatrachia</taxon>
        <taxon>Ranoidea</taxon>
        <taxon>Ranidae</taxon>
        <taxon>Staurois</taxon>
    </lineage>
</organism>
<dbReference type="Proteomes" id="UP001162483">
    <property type="component" value="Unassembled WGS sequence"/>
</dbReference>
<evidence type="ECO:0000313" key="1">
    <source>
        <dbReference type="EMBL" id="CAI9550623.1"/>
    </source>
</evidence>
<sequence length="100" mass="10835">MCNVSVSDDIITIPQPALLVPADLCQCWWVSSLCVWAGLPVVTAFYLPPLPGEFQPGICQSVDPSSFTHCNCHPATASHRYSPSVTLILSLILLLAEFYG</sequence>
<reference evidence="1" key="1">
    <citation type="submission" date="2023-05" db="EMBL/GenBank/DDBJ databases">
        <authorList>
            <person name="Stuckert A."/>
        </authorList>
    </citation>
    <scope>NUCLEOTIDE SEQUENCE</scope>
</reference>
<keyword evidence="2" id="KW-1185">Reference proteome</keyword>
<feature type="non-terminal residue" evidence="1">
    <location>
        <position position="100"/>
    </location>
</feature>
<protein>
    <submittedName>
        <fullName evidence="1">Uncharacterized protein</fullName>
    </submittedName>
</protein>
<gene>
    <name evidence="1" type="ORF">SPARVUS_LOCUS3530679</name>
</gene>
<comment type="caution">
    <text evidence="1">The sequence shown here is derived from an EMBL/GenBank/DDBJ whole genome shotgun (WGS) entry which is preliminary data.</text>
</comment>
<accession>A0ABN9BSZ7</accession>
<dbReference type="EMBL" id="CATNWA010005698">
    <property type="protein sequence ID" value="CAI9550623.1"/>
    <property type="molecule type" value="Genomic_DNA"/>
</dbReference>
<evidence type="ECO:0000313" key="2">
    <source>
        <dbReference type="Proteomes" id="UP001162483"/>
    </source>
</evidence>
<proteinExistence type="predicted"/>
<name>A0ABN9BSZ7_9NEOB</name>